<dbReference type="PANTHER" id="PTHR11011">
    <property type="entry name" value="MALE STERILITY PROTEIN 2-RELATED"/>
    <property type="match status" value="1"/>
</dbReference>
<comment type="catalytic activity">
    <reaction evidence="1">
        <text>a long-chain fatty acyl-CoA + 2 NADPH + 2 H(+) = a long-chain primary fatty alcohol + 2 NADP(+) + CoA</text>
        <dbReference type="Rhea" id="RHEA:52716"/>
        <dbReference type="ChEBI" id="CHEBI:15378"/>
        <dbReference type="ChEBI" id="CHEBI:57287"/>
        <dbReference type="ChEBI" id="CHEBI:57783"/>
        <dbReference type="ChEBI" id="CHEBI:58349"/>
        <dbReference type="ChEBI" id="CHEBI:77396"/>
        <dbReference type="ChEBI" id="CHEBI:83139"/>
        <dbReference type="EC" id="1.2.1.84"/>
    </reaction>
</comment>
<keyword evidence="1" id="KW-0444">Lipid biosynthesis</keyword>
<dbReference type="EMBL" id="JARBHB010000009">
    <property type="protein sequence ID" value="KAJ8874844.1"/>
    <property type="molecule type" value="Genomic_DNA"/>
</dbReference>
<dbReference type="InterPro" id="IPR013120">
    <property type="entry name" value="FAR_NAD-bd"/>
</dbReference>
<accession>A0ABQ9GS82</accession>
<keyword evidence="1" id="KW-0521">NADP</keyword>
<protein>
    <recommendedName>
        <fullName evidence="1">Fatty acyl-CoA reductase</fullName>
        <ecNumber evidence="1">1.2.1.84</ecNumber>
    </recommendedName>
</protein>
<feature type="domain" description="Thioester reductase (TE)" evidence="2">
    <location>
        <begin position="9"/>
        <end position="57"/>
    </location>
</feature>
<organism evidence="3 4">
    <name type="scientific">Dryococelus australis</name>
    <dbReference type="NCBI Taxonomy" id="614101"/>
    <lineage>
        <taxon>Eukaryota</taxon>
        <taxon>Metazoa</taxon>
        <taxon>Ecdysozoa</taxon>
        <taxon>Arthropoda</taxon>
        <taxon>Hexapoda</taxon>
        <taxon>Insecta</taxon>
        <taxon>Pterygota</taxon>
        <taxon>Neoptera</taxon>
        <taxon>Polyneoptera</taxon>
        <taxon>Phasmatodea</taxon>
        <taxon>Verophasmatodea</taxon>
        <taxon>Anareolatae</taxon>
        <taxon>Phasmatidae</taxon>
        <taxon>Eurycanthinae</taxon>
        <taxon>Dryococelus</taxon>
    </lineage>
</organism>
<dbReference type="Proteomes" id="UP001159363">
    <property type="component" value="Chromosome 8"/>
</dbReference>
<dbReference type="Pfam" id="PF07993">
    <property type="entry name" value="NAD_binding_4"/>
    <property type="match status" value="1"/>
</dbReference>
<evidence type="ECO:0000259" key="2">
    <source>
        <dbReference type="Pfam" id="PF07993"/>
    </source>
</evidence>
<feature type="transmembrane region" description="Helical" evidence="1">
    <location>
        <begin position="19"/>
        <end position="37"/>
    </location>
</feature>
<reference evidence="3 4" key="1">
    <citation type="submission" date="2023-02" db="EMBL/GenBank/DDBJ databases">
        <title>LHISI_Scaffold_Assembly.</title>
        <authorList>
            <person name="Stuart O.P."/>
            <person name="Cleave R."/>
            <person name="Magrath M.J.L."/>
            <person name="Mikheyev A.S."/>
        </authorList>
    </citation>
    <scope>NUCLEOTIDE SEQUENCE [LARGE SCALE GENOMIC DNA]</scope>
    <source>
        <strain evidence="3">Daus_M_001</strain>
        <tissue evidence="3">Leg muscle</tissue>
    </source>
</reference>
<keyword evidence="1" id="KW-0812">Transmembrane</keyword>
<keyword evidence="1" id="KW-0560">Oxidoreductase</keyword>
<comment type="function">
    <text evidence="1">Catalyzes the reduction of fatty acyl-CoA to fatty alcohols.</text>
</comment>
<evidence type="ECO:0000313" key="3">
    <source>
        <dbReference type="EMBL" id="KAJ8874844.1"/>
    </source>
</evidence>
<dbReference type="InterPro" id="IPR026055">
    <property type="entry name" value="FAR"/>
</dbReference>
<keyword evidence="1" id="KW-1133">Transmembrane helix</keyword>
<sequence>MFAVAPTVEEPVPGWIDNIYGPIAIVAGVGCGVLRVAHAEPRNILDIVPADTVTNCIIAAAISSRKRWVTISAMIRD</sequence>
<proteinExistence type="inferred from homology"/>
<evidence type="ECO:0000313" key="4">
    <source>
        <dbReference type="Proteomes" id="UP001159363"/>
    </source>
</evidence>
<gene>
    <name evidence="3" type="ORF">PR048_022733</name>
</gene>
<keyword evidence="1" id="KW-0472">Membrane</keyword>
<evidence type="ECO:0000256" key="1">
    <source>
        <dbReference type="RuleBase" id="RU363097"/>
    </source>
</evidence>
<comment type="caution">
    <text evidence="3">The sequence shown here is derived from an EMBL/GenBank/DDBJ whole genome shotgun (WGS) entry which is preliminary data.</text>
</comment>
<dbReference type="PANTHER" id="PTHR11011:SF60">
    <property type="entry name" value="FATTY ACYL-COA REDUCTASE-RELATED"/>
    <property type="match status" value="1"/>
</dbReference>
<comment type="similarity">
    <text evidence="1">Belongs to the fatty acyl-CoA reductase family.</text>
</comment>
<dbReference type="EC" id="1.2.1.84" evidence="1"/>
<keyword evidence="1" id="KW-0443">Lipid metabolism</keyword>
<keyword evidence="4" id="KW-1185">Reference proteome</keyword>
<name>A0ABQ9GS82_9NEOP</name>